<dbReference type="GO" id="GO:0005737">
    <property type="term" value="C:cytoplasm"/>
    <property type="evidence" value="ECO:0007669"/>
    <property type="project" value="TreeGrafter"/>
</dbReference>
<evidence type="ECO:0000313" key="7">
    <source>
        <dbReference type="Proteomes" id="UP001153712"/>
    </source>
</evidence>
<dbReference type="OrthoDB" id="285418at2759"/>
<dbReference type="InterPro" id="IPR052103">
    <property type="entry name" value="Dual_spec_Phospatases"/>
</dbReference>
<dbReference type="InterPro" id="IPR020422">
    <property type="entry name" value="TYR_PHOSPHATASE_DUAL_dom"/>
</dbReference>
<accession>A0A9N9TPH5</accession>
<dbReference type="EMBL" id="OU900096">
    <property type="protein sequence ID" value="CAG9860260.1"/>
    <property type="molecule type" value="Genomic_DNA"/>
</dbReference>
<dbReference type="Pfam" id="PF00782">
    <property type="entry name" value="DSPc"/>
    <property type="match status" value="1"/>
</dbReference>
<feature type="domain" description="Tyrosine-protein phosphatase" evidence="4">
    <location>
        <begin position="46"/>
        <end position="187"/>
    </location>
</feature>
<evidence type="ECO:0000259" key="5">
    <source>
        <dbReference type="PROSITE" id="PS50056"/>
    </source>
</evidence>
<comment type="similarity">
    <text evidence="1">Belongs to the protein-tyrosine phosphatase family. Non-receptor class dual specificity subfamily.</text>
</comment>
<reference evidence="6" key="1">
    <citation type="submission" date="2022-01" db="EMBL/GenBank/DDBJ databases">
        <authorList>
            <person name="King R."/>
        </authorList>
    </citation>
    <scope>NUCLEOTIDE SEQUENCE</scope>
</reference>
<dbReference type="GO" id="GO:0004721">
    <property type="term" value="F:phosphoprotein phosphatase activity"/>
    <property type="evidence" value="ECO:0007669"/>
    <property type="project" value="UniProtKB-KW"/>
</dbReference>
<gene>
    <name evidence="6" type="ORF">PHYEVI_LOCUS6616</name>
</gene>
<keyword evidence="3" id="KW-0904">Protein phosphatase</keyword>
<dbReference type="Gene3D" id="3.90.190.10">
    <property type="entry name" value="Protein tyrosine phosphatase superfamily"/>
    <property type="match status" value="1"/>
</dbReference>
<dbReference type="SUPFAM" id="SSF52799">
    <property type="entry name" value="(Phosphotyrosine protein) phosphatases II"/>
    <property type="match status" value="1"/>
</dbReference>
<evidence type="ECO:0000256" key="2">
    <source>
        <dbReference type="ARBA" id="ARBA00022801"/>
    </source>
</evidence>
<dbReference type="SMART" id="SM00195">
    <property type="entry name" value="DSPc"/>
    <property type="match status" value="1"/>
</dbReference>
<evidence type="ECO:0000259" key="4">
    <source>
        <dbReference type="PROSITE" id="PS50054"/>
    </source>
</evidence>
<proteinExistence type="inferred from homology"/>
<feature type="domain" description="Tyrosine specific protein phosphatases" evidence="5">
    <location>
        <begin position="107"/>
        <end position="165"/>
    </location>
</feature>
<evidence type="ECO:0000313" key="6">
    <source>
        <dbReference type="EMBL" id="CAG9860260.1"/>
    </source>
</evidence>
<organism evidence="6 7">
    <name type="scientific">Phyllotreta striolata</name>
    <name type="common">Striped flea beetle</name>
    <name type="synonym">Crioceris striolata</name>
    <dbReference type="NCBI Taxonomy" id="444603"/>
    <lineage>
        <taxon>Eukaryota</taxon>
        <taxon>Metazoa</taxon>
        <taxon>Ecdysozoa</taxon>
        <taxon>Arthropoda</taxon>
        <taxon>Hexapoda</taxon>
        <taxon>Insecta</taxon>
        <taxon>Pterygota</taxon>
        <taxon>Neoptera</taxon>
        <taxon>Endopterygota</taxon>
        <taxon>Coleoptera</taxon>
        <taxon>Polyphaga</taxon>
        <taxon>Cucujiformia</taxon>
        <taxon>Chrysomeloidea</taxon>
        <taxon>Chrysomelidae</taxon>
        <taxon>Galerucinae</taxon>
        <taxon>Alticini</taxon>
        <taxon>Phyllotreta</taxon>
    </lineage>
</organism>
<dbReference type="PROSITE" id="PS50054">
    <property type="entry name" value="TYR_PHOSPHATASE_DUAL"/>
    <property type="match status" value="1"/>
</dbReference>
<protein>
    <submittedName>
        <fullName evidence="6">Uncharacterized protein</fullName>
    </submittedName>
</protein>
<dbReference type="InterPro" id="IPR000340">
    <property type="entry name" value="Dual-sp_phosphatase_cat-dom"/>
</dbReference>
<name>A0A9N9TPH5_PHYSR</name>
<dbReference type="CDD" id="cd14514">
    <property type="entry name" value="DUSP14-like"/>
    <property type="match status" value="1"/>
</dbReference>
<dbReference type="PANTHER" id="PTHR45961:SF6">
    <property type="entry name" value="IP21249P"/>
    <property type="match status" value="1"/>
</dbReference>
<sequence>MEVEAIVNNSGNFSDNYVQNILDESHNVTIRSSELLSRLFPRLSTNLSGITDNLILTSASNVNPEILETCRISCVISCAPELPDPPLRNDLVYYKVDVADSGCSGIFSYFDKAANLIQQVSNLGGKILIYCVAGVSRSACICLAYLMKHHRLSLLDAYNFVKLRRSRIKPNCGFFRQLIEYEKQLFGCNTVQMVYNEVVRMEIPDVYDKDYRHITNYVKKINNRRC</sequence>
<dbReference type="InterPro" id="IPR029021">
    <property type="entry name" value="Prot-tyrosine_phosphatase-like"/>
</dbReference>
<keyword evidence="2" id="KW-0378">Hydrolase</keyword>
<evidence type="ECO:0000256" key="1">
    <source>
        <dbReference type="ARBA" id="ARBA00008601"/>
    </source>
</evidence>
<dbReference type="PANTHER" id="PTHR45961">
    <property type="entry name" value="IP21249P"/>
    <property type="match status" value="1"/>
</dbReference>
<dbReference type="Proteomes" id="UP001153712">
    <property type="component" value="Chromosome 3"/>
</dbReference>
<dbReference type="AlphaFoldDB" id="A0A9N9TPH5"/>
<dbReference type="PROSITE" id="PS50056">
    <property type="entry name" value="TYR_PHOSPHATASE_2"/>
    <property type="match status" value="1"/>
</dbReference>
<evidence type="ECO:0000256" key="3">
    <source>
        <dbReference type="ARBA" id="ARBA00022912"/>
    </source>
</evidence>
<keyword evidence="7" id="KW-1185">Reference proteome</keyword>
<dbReference type="InterPro" id="IPR000387">
    <property type="entry name" value="Tyr_Pase_dom"/>
</dbReference>